<feature type="domain" description="Chitin-binding type-2" evidence="6">
    <location>
        <begin position="107"/>
        <end position="163"/>
    </location>
</feature>
<keyword evidence="1" id="KW-0147">Chitin-binding</keyword>
<evidence type="ECO:0000313" key="7">
    <source>
        <dbReference type="EMBL" id="KAL1115360.1"/>
    </source>
</evidence>
<accession>A0ABD0XYE6</accession>
<keyword evidence="5" id="KW-0325">Glycoprotein</keyword>
<dbReference type="Gene3D" id="2.170.140.10">
    <property type="entry name" value="Chitin binding domain"/>
    <property type="match status" value="4"/>
</dbReference>
<feature type="domain" description="Chitin-binding type-2" evidence="6">
    <location>
        <begin position="505"/>
        <end position="563"/>
    </location>
</feature>
<feature type="domain" description="Chitin-binding type-2" evidence="6">
    <location>
        <begin position="458"/>
        <end position="504"/>
    </location>
</feature>
<dbReference type="PROSITE" id="PS50940">
    <property type="entry name" value="CHIT_BIND_II"/>
    <property type="match status" value="5"/>
</dbReference>
<dbReference type="Pfam" id="PF01607">
    <property type="entry name" value="CBM_14"/>
    <property type="match status" value="3"/>
</dbReference>
<dbReference type="InterPro" id="IPR036508">
    <property type="entry name" value="Chitin-bd_dom_sf"/>
</dbReference>
<dbReference type="GO" id="GO:0008061">
    <property type="term" value="F:chitin binding"/>
    <property type="evidence" value="ECO:0007669"/>
    <property type="project" value="UniProtKB-KW"/>
</dbReference>
<keyword evidence="8" id="KW-1185">Reference proteome</keyword>
<dbReference type="InterPro" id="IPR002557">
    <property type="entry name" value="Chitin-bd_dom"/>
</dbReference>
<reference evidence="7 8" key="1">
    <citation type="submission" date="2024-07" db="EMBL/GenBank/DDBJ databases">
        <title>Chromosome-level genome assembly of the water stick insect Ranatra chinensis (Heteroptera: Nepidae).</title>
        <authorList>
            <person name="Liu X."/>
        </authorList>
    </citation>
    <scope>NUCLEOTIDE SEQUENCE [LARGE SCALE GENOMIC DNA]</scope>
    <source>
        <strain evidence="7">Cailab_2021Rc</strain>
        <tissue evidence="7">Muscle</tissue>
    </source>
</reference>
<feature type="domain" description="Chitin-binding type-2" evidence="6">
    <location>
        <begin position="352"/>
        <end position="405"/>
    </location>
</feature>
<dbReference type="SUPFAM" id="SSF57625">
    <property type="entry name" value="Invertebrate chitin-binding proteins"/>
    <property type="match status" value="6"/>
</dbReference>
<evidence type="ECO:0000256" key="4">
    <source>
        <dbReference type="ARBA" id="ARBA00023157"/>
    </source>
</evidence>
<evidence type="ECO:0000256" key="2">
    <source>
        <dbReference type="ARBA" id="ARBA00022729"/>
    </source>
</evidence>
<keyword evidence="2" id="KW-0732">Signal</keyword>
<dbReference type="PANTHER" id="PTHR23301">
    <property type="entry name" value="CHITIN BINDING PERITROPHIN-A"/>
    <property type="match status" value="1"/>
</dbReference>
<dbReference type="EMBL" id="JBFDAA010000020">
    <property type="protein sequence ID" value="KAL1115360.1"/>
    <property type="molecule type" value="Genomic_DNA"/>
</dbReference>
<evidence type="ECO:0000256" key="3">
    <source>
        <dbReference type="ARBA" id="ARBA00022737"/>
    </source>
</evidence>
<dbReference type="InterPro" id="IPR051940">
    <property type="entry name" value="Chitin_bind-dev_reg"/>
</dbReference>
<evidence type="ECO:0000259" key="6">
    <source>
        <dbReference type="PROSITE" id="PS50940"/>
    </source>
</evidence>
<keyword evidence="4" id="KW-1015">Disulfide bond</keyword>
<protein>
    <recommendedName>
        <fullName evidence="6">Chitin-binding type-2 domain-containing protein</fullName>
    </recommendedName>
</protein>
<organism evidence="7 8">
    <name type="scientific">Ranatra chinensis</name>
    <dbReference type="NCBI Taxonomy" id="642074"/>
    <lineage>
        <taxon>Eukaryota</taxon>
        <taxon>Metazoa</taxon>
        <taxon>Ecdysozoa</taxon>
        <taxon>Arthropoda</taxon>
        <taxon>Hexapoda</taxon>
        <taxon>Insecta</taxon>
        <taxon>Pterygota</taxon>
        <taxon>Neoptera</taxon>
        <taxon>Paraneoptera</taxon>
        <taxon>Hemiptera</taxon>
        <taxon>Heteroptera</taxon>
        <taxon>Panheteroptera</taxon>
        <taxon>Nepomorpha</taxon>
        <taxon>Nepidae</taxon>
        <taxon>Ranatrinae</taxon>
        <taxon>Ranatra</taxon>
    </lineage>
</organism>
<evidence type="ECO:0000256" key="1">
    <source>
        <dbReference type="ARBA" id="ARBA00022669"/>
    </source>
</evidence>
<sequence length="578" mass="65524">MDQISSNVPQPVVQDLCIELWDSTKEGNIDRTQCFQSEVLNAPCLVHYIRLTHYGSIGLRASHTMHASSVPLASCITYDSHTMGLLGSVHHIRCTLVVVLAVVGCVLAGCGKTGDRRPHPTSCRRYVECDKSGSWRVRSCNIFLKFDAPTKSCRVLWHVHCGKVSCVEGEKRPVPNQCKQYTECENGKTVPKKCSLLHGYDPKTQQCVYEYDCSGTPQCKDGARKMIPNDCKNYMVCKGGKFQKTSCSWPKKFDWKSLQCLYRADCPECSGWKRRTVKGGCKKFEECVEGRIQSKSCSFLHVTGKALNVIEEFPSFRILTPKVHVVMHTLWVVNEFFQRYTLLVGAFLAQGAVGCENEERVPHPDSCSKYVECQQGQWNVQSCSTFRRFDSVSKTCKFTGVTCGHPECIEGTTRPRTQKCEEYDECQDGNWQPVRCPMLHGYNPSTGNCQFRYDCSATPRCEEGAKRAIEGQCKDYFACTSGSYKRESCSVEKTFDPESLECRWGNYCERCKGWKVRPVQGHCSTYEVCSSDGVVQPRECPVFQKFDPNELRCTWTWNVECPQDPNRPNRNRKCPGTD</sequence>
<dbReference type="Proteomes" id="UP001558652">
    <property type="component" value="Unassembled WGS sequence"/>
</dbReference>
<proteinExistence type="predicted"/>
<keyword evidence="3" id="KW-0677">Repeat</keyword>
<evidence type="ECO:0000313" key="8">
    <source>
        <dbReference type="Proteomes" id="UP001558652"/>
    </source>
</evidence>
<evidence type="ECO:0000256" key="5">
    <source>
        <dbReference type="ARBA" id="ARBA00023180"/>
    </source>
</evidence>
<comment type="caution">
    <text evidence="7">The sequence shown here is derived from an EMBL/GenBank/DDBJ whole genome shotgun (WGS) entry which is preliminary data.</text>
</comment>
<name>A0ABD0XYE6_9HEMI</name>
<feature type="domain" description="Chitin-binding type-2" evidence="6">
    <location>
        <begin position="216"/>
        <end position="268"/>
    </location>
</feature>
<gene>
    <name evidence="7" type="ORF">AAG570_007390</name>
</gene>
<dbReference type="SMART" id="SM00494">
    <property type="entry name" value="ChtBD2"/>
    <property type="match status" value="7"/>
</dbReference>
<dbReference type="PANTHER" id="PTHR23301:SF106">
    <property type="entry name" value="CHITIN-BINDING TYPE-2 DOMAIN-CONTAINING PROTEIN-RELATED"/>
    <property type="match status" value="1"/>
</dbReference>
<dbReference type="AlphaFoldDB" id="A0ABD0XYE6"/>